<keyword evidence="3" id="KW-1185">Reference proteome</keyword>
<dbReference type="EMBL" id="JACHIG010000010">
    <property type="protein sequence ID" value="MBB5034608.1"/>
    <property type="molecule type" value="Genomic_DNA"/>
</dbReference>
<accession>A0A7W8DLR7</accession>
<dbReference type="Proteomes" id="UP000590740">
    <property type="component" value="Unassembled WGS sequence"/>
</dbReference>
<evidence type="ECO:0000313" key="3">
    <source>
        <dbReference type="Proteomes" id="UP000590740"/>
    </source>
</evidence>
<organism evidence="2 3">
    <name type="scientific">Prosthecobacter vanneervenii</name>
    <dbReference type="NCBI Taxonomy" id="48466"/>
    <lineage>
        <taxon>Bacteria</taxon>
        <taxon>Pseudomonadati</taxon>
        <taxon>Verrucomicrobiota</taxon>
        <taxon>Verrucomicrobiia</taxon>
        <taxon>Verrucomicrobiales</taxon>
        <taxon>Verrucomicrobiaceae</taxon>
        <taxon>Prosthecobacter</taxon>
    </lineage>
</organism>
<reference evidence="2 3" key="1">
    <citation type="submission" date="2020-08" db="EMBL/GenBank/DDBJ databases">
        <title>Genomic Encyclopedia of Type Strains, Phase IV (KMG-IV): sequencing the most valuable type-strain genomes for metagenomic binning, comparative biology and taxonomic classification.</title>
        <authorList>
            <person name="Goeker M."/>
        </authorList>
    </citation>
    <scope>NUCLEOTIDE SEQUENCE [LARGE SCALE GENOMIC DNA]</scope>
    <source>
        <strain evidence="2 3">DSM 12252</strain>
    </source>
</reference>
<name>A0A7W8DLR7_9BACT</name>
<dbReference type="AlphaFoldDB" id="A0A7W8DLR7"/>
<evidence type="ECO:0000256" key="1">
    <source>
        <dbReference type="SAM" id="MobiDB-lite"/>
    </source>
</evidence>
<feature type="region of interest" description="Disordered" evidence="1">
    <location>
        <begin position="1"/>
        <end position="27"/>
    </location>
</feature>
<proteinExistence type="predicted"/>
<evidence type="ECO:0000313" key="2">
    <source>
        <dbReference type="EMBL" id="MBB5034608.1"/>
    </source>
</evidence>
<protein>
    <submittedName>
        <fullName evidence="2">Uncharacterized protein</fullName>
    </submittedName>
</protein>
<comment type="caution">
    <text evidence="2">The sequence shown here is derived from an EMBL/GenBank/DDBJ whole genome shotgun (WGS) entry which is preliminary data.</text>
</comment>
<sequence>MKGHTESETNASGAAPQPKQRYVPKPKGSWMKLFGRARNDDLSPDAYRLGAEWRERMNREGR</sequence>
<gene>
    <name evidence="2" type="ORF">HNQ65_004213</name>
</gene>